<dbReference type="EMBL" id="CP054705">
    <property type="protein sequence ID" value="QQK75991.1"/>
    <property type="molecule type" value="Genomic_DNA"/>
</dbReference>
<dbReference type="AlphaFoldDB" id="A0A7T6Z352"/>
<sequence>MTTDTRYRIVIRCQDCGEKYILRGRQKGNGQYETGFKRCVCGNEDDFVVEASPE</sequence>
<protein>
    <submittedName>
        <fullName evidence="1">Uncharacterized protein</fullName>
    </submittedName>
</protein>
<evidence type="ECO:0000313" key="2">
    <source>
        <dbReference type="Proteomes" id="UP000595823"/>
    </source>
</evidence>
<name>A0A7T6Z352_9BACI</name>
<dbReference type="KEGG" id="scia:HUG15_10775"/>
<organism evidence="1 2">
    <name type="scientific">Salicibibacter cibarius</name>
    <dbReference type="NCBI Taxonomy" id="2743000"/>
    <lineage>
        <taxon>Bacteria</taxon>
        <taxon>Bacillati</taxon>
        <taxon>Bacillota</taxon>
        <taxon>Bacilli</taxon>
        <taxon>Bacillales</taxon>
        <taxon>Bacillaceae</taxon>
        <taxon>Salicibibacter</taxon>
    </lineage>
</organism>
<reference evidence="1 2" key="1">
    <citation type="submission" date="2020-06" db="EMBL/GenBank/DDBJ databases">
        <title>Genomic analysis of Salicibibacter sp. NKC5-3.</title>
        <authorList>
            <person name="Oh Y.J."/>
        </authorList>
    </citation>
    <scope>NUCLEOTIDE SEQUENCE [LARGE SCALE GENOMIC DNA]</scope>
    <source>
        <strain evidence="1 2">NKC5-3</strain>
    </source>
</reference>
<gene>
    <name evidence="1" type="ORF">HUG15_10775</name>
</gene>
<keyword evidence="2" id="KW-1185">Reference proteome</keyword>
<proteinExistence type="predicted"/>
<dbReference type="RefSeq" id="WP_200128620.1">
    <property type="nucleotide sequence ID" value="NZ_CP054705.1"/>
</dbReference>
<accession>A0A7T6Z352</accession>
<dbReference type="Proteomes" id="UP000595823">
    <property type="component" value="Chromosome"/>
</dbReference>
<evidence type="ECO:0000313" key="1">
    <source>
        <dbReference type="EMBL" id="QQK75991.1"/>
    </source>
</evidence>